<proteinExistence type="predicted"/>
<organism evidence="1 2">
    <name type="scientific">Acropora cervicornis</name>
    <name type="common">Staghorn coral</name>
    <dbReference type="NCBI Taxonomy" id="6130"/>
    <lineage>
        <taxon>Eukaryota</taxon>
        <taxon>Metazoa</taxon>
        <taxon>Cnidaria</taxon>
        <taxon>Anthozoa</taxon>
        <taxon>Hexacorallia</taxon>
        <taxon>Scleractinia</taxon>
        <taxon>Astrocoeniina</taxon>
        <taxon>Acroporidae</taxon>
        <taxon>Acropora</taxon>
    </lineage>
</organism>
<dbReference type="EMBL" id="JARQWQ010000004">
    <property type="protein sequence ID" value="KAK2572555.1"/>
    <property type="molecule type" value="Genomic_DNA"/>
</dbReference>
<reference evidence="1" key="2">
    <citation type="journal article" date="2023" name="Science">
        <title>Genomic signatures of disease resistance in endangered staghorn corals.</title>
        <authorList>
            <person name="Vollmer S.V."/>
            <person name="Selwyn J.D."/>
            <person name="Despard B.A."/>
            <person name="Roesel C.L."/>
        </authorList>
    </citation>
    <scope>NUCLEOTIDE SEQUENCE</scope>
    <source>
        <strain evidence="1">K2</strain>
    </source>
</reference>
<evidence type="ECO:0000313" key="2">
    <source>
        <dbReference type="Proteomes" id="UP001249851"/>
    </source>
</evidence>
<dbReference type="Proteomes" id="UP001249851">
    <property type="component" value="Unassembled WGS sequence"/>
</dbReference>
<protein>
    <submittedName>
        <fullName evidence="1">Uncharacterized protein</fullName>
    </submittedName>
</protein>
<dbReference type="AlphaFoldDB" id="A0AAD9VG13"/>
<evidence type="ECO:0000313" key="1">
    <source>
        <dbReference type="EMBL" id="KAK2572555.1"/>
    </source>
</evidence>
<comment type="caution">
    <text evidence="1">The sequence shown here is derived from an EMBL/GenBank/DDBJ whole genome shotgun (WGS) entry which is preliminary data.</text>
</comment>
<gene>
    <name evidence="1" type="ORF">P5673_002816</name>
</gene>
<keyword evidence="2" id="KW-1185">Reference proteome</keyword>
<reference evidence="1" key="1">
    <citation type="journal article" date="2023" name="G3 (Bethesda)">
        <title>Whole genome assembly and annotation of the endangered Caribbean coral Acropora cervicornis.</title>
        <authorList>
            <person name="Selwyn J.D."/>
            <person name="Vollmer S.V."/>
        </authorList>
    </citation>
    <scope>NUCLEOTIDE SEQUENCE</scope>
    <source>
        <strain evidence="1">K2</strain>
    </source>
</reference>
<accession>A0AAD9VG13</accession>
<sequence length="61" mass="6919">MTFIEELGVMSPKQEGSSKIFELIMDHLPSPDAGRYIAGSYVCQQQPQIHLTFMKDKTKCN</sequence>
<name>A0AAD9VG13_ACRCE</name>